<comment type="caution">
    <text evidence="2">The sequence shown here is derived from an EMBL/GenBank/DDBJ whole genome shotgun (WGS) entry which is preliminary data.</text>
</comment>
<gene>
    <name evidence="2" type="ORF">ABXS05_10045</name>
</gene>
<name>A0ABV3PJR9_9HYPH</name>
<organism evidence="2 3">
    <name type="scientific">Labrys neptuniae</name>
    <dbReference type="NCBI Taxonomy" id="376174"/>
    <lineage>
        <taxon>Bacteria</taxon>
        <taxon>Pseudomonadati</taxon>
        <taxon>Pseudomonadota</taxon>
        <taxon>Alphaproteobacteria</taxon>
        <taxon>Hyphomicrobiales</taxon>
        <taxon>Xanthobacteraceae</taxon>
        <taxon>Labrys</taxon>
    </lineage>
</organism>
<keyword evidence="1" id="KW-0732">Signal</keyword>
<protein>
    <submittedName>
        <fullName evidence="2">Uncharacterized protein</fullName>
    </submittedName>
</protein>
<proteinExistence type="predicted"/>
<sequence>MRIAAPAFLLMGLILAPQLALAAQAKASIAQWKALNSQCRGGSGDDPVTRHACDQRDALTRQLVETGWCFGHKDDPDAAAYQWHRCTAKSLRPE</sequence>
<dbReference type="Proteomes" id="UP001555786">
    <property type="component" value="Unassembled WGS sequence"/>
</dbReference>
<dbReference type="EMBL" id="JBFNQD010000002">
    <property type="protein sequence ID" value="MEW9305877.1"/>
    <property type="molecule type" value="Genomic_DNA"/>
</dbReference>
<dbReference type="RefSeq" id="WP_367623783.1">
    <property type="nucleotide sequence ID" value="NZ_JBFNQD010000002.1"/>
</dbReference>
<evidence type="ECO:0000313" key="2">
    <source>
        <dbReference type="EMBL" id="MEW9305877.1"/>
    </source>
</evidence>
<feature type="signal peptide" evidence="1">
    <location>
        <begin position="1"/>
        <end position="22"/>
    </location>
</feature>
<evidence type="ECO:0000313" key="3">
    <source>
        <dbReference type="Proteomes" id="UP001555786"/>
    </source>
</evidence>
<accession>A0ABV3PJR9</accession>
<reference evidence="2 3" key="1">
    <citation type="submission" date="2024-07" db="EMBL/GenBank/DDBJ databases">
        <title>Description of Labrys sedimenti sp. nov., isolated from a diclofenac-degrading enrichment culture.</title>
        <authorList>
            <person name="Tancsics A."/>
            <person name="Csepanyi A."/>
        </authorList>
    </citation>
    <scope>NUCLEOTIDE SEQUENCE [LARGE SCALE GENOMIC DNA]</scope>
    <source>
        <strain evidence="2 3">LMG 23578</strain>
    </source>
</reference>
<keyword evidence="3" id="KW-1185">Reference proteome</keyword>
<evidence type="ECO:0000256" key="1">
    <source>
        <dbReference type="SAM" id="SignalP"/>
    </source>
</evidence>
<feature type="chain" id="PRO_5046908352" evidence="1">
    <location>
        <begin position="23"/>
        <end position="94"/>
    </location>
</feature>